<dbReference type="SUPFAM" id="SSF55785">
    <property type="entry name" value="PYP-like sensor domain (PAS domain)"/>
    <property type="match status" value="1"/>
</dbReference>
<dbReference type="PANTHER" id="PTHR39966">
    <property type="entry name" value="BLL2471 PROTEIN-RELATED"/>
    <property type="match status" value="1"/>
</dbReference>
<dbReference type="InterPro" id="IPR035965">
    <property type="entry name" value="PAS-like_dom_sf"/>
</dbReference>
<name>A0A0S6U7Z6_NEOTH</name>
<gene>
    <name evidence="3" type="ORF">MTY_0427</name>
</gene>
<organism evidence="3">
    <name type="scientific">Moorella thermoacetica Y72</name>
    <dbReference type="NCBI Taxonomy" id="1325331"/>
    <lineage>
        <taxon>Bacteria</taxon>
        <taxon>Bacillati</taxon>
        <taxon>Bacillota</taxon>
        <taxon>Clostridia</taxon>
        <taxon>Neomoorellales</taxon>
        <taxon>Neomoorellaceae</taxon>
        <taxon>Neomoorella</taxon>
    </lineage>
</organism>
<reference evidence="3" key="1">
    <citation type="journal article" date="2014" name="Gene">
        <title>Genome-guided analysis of transformation efficiency and carbon dioxide assimilation by Moorella thermoacetica Y72.</title>
        <authorList>
            <person name="Tsukahara K."/>
            <person name="Kita A."/>
            <person name="Nakashimada Y."/>
            <person name="Hoshino T."/>
            <person name="Murakami K."/>
        </authorList>
    </citation>
    <scope>NUCLEOTIDE SEQUENCE [LARGE SCALE GENOMIC DNA]</scope>
    <source>
        <strain evidence="3">Y72</strain>
    </source>
</reference>
<dbReference type="EMBL" id="DF238840">
    <property type="protein sequence ID" value="GAF25098.1"/>
    <property type="molecule type" value="Genomic_DNA"/>
</dbReference>
<feature type="domain" description="Hemerythrin-like" evidence="1">
    <location>
        <begin position="93"/>
        <end position="227"/>
    </location>
</feature>
<dbReference type="Pfam" id="PF01814">
    <property type="entry name" value="Hemerythrin"/>
    <property type="match status" value="1"/>
</dbReference>
<dbReference type="Pfam" id="PF13596">
    <property type="entry name" value="PAS_10"/>
    <property type="match status" value="1"/>
</dbReference>
<dbReference type="AlphaFoldDB" id="A0A0S6U7Z6"/>
<dbReference type="Pfam" id="PF04282">
    <property type="entry name" value="DUF438"/>
    <property type="match status" value="1"/>
</dbReference>
<dbReference type="Proteomes" id="UP000063718">
    <property type="component" value="Unassembled WGS sequence"/>
</dbReference>
<proteinExistence type="predicted"/>
<protein>
    <submittedName>
        <fullName evidence="3">Uncharacterized conserved protein</fullName>
    </submittedName>
</protein>
<dbReference type="InterPro" id="IPR007380">
    <property type="entry name" value="DUF438"/>
</dbReference>
<evidence type="ECO:0000259" key="1">
    <source>
        <dbReference type="Pfam" id="PF01814"/>
    </source>
</evidence>
<dbReference type="Gene3D" id="1.20.120.520">
    <property type="entry name" value="nmb1532 protein domain like"/>
    <property type="match status" value="1"/>
</dbReference>
<dbReference type="PANTHER" id="PTHR39966:SF3">
    <property type="entry name" value="DUF438 DOMAIN-CONTAINING PROTEIN"/>
    <property type="match status" value="1"/>
</dbReference>
<dbReference type="InterPro" id="IPR012312">
    <property type="entry name" value="Hemerythrin-like"/>
</dbReference>
<evidence type="ECO:0000313" key="3">
    <source>
        <dbReference type="EMBL" id="GAF25098.1"/>
    </source>
</evidence>
<evidence type="ECO:0000259" key="2">
    <source>
        <dbReference type="Pfam" id="PF04282"/>
    </source>
</evidence>
<dbReference type="GO" id="GO:0005886">
    <property type="term" value="C:plasma membrane"/>
    <property type="evidence" value="ECO:0007669"/>
    <property type="project" value="TreeGrafter"/>
</dbReference>
<feature type="domain" description="DUF438" evidence="2">
    <location>
        <begin position="17"/>
        <end position="82"/>
    </location>
</feature>
<sequence>MAMTELLNNQDYRKEALKEIIRELHRGKSVEEVKARFNELIKDVAPAEISLMEQALINEGLPVEEVQRLCDVHAAVFKDSLERAPQPETIPGHPVHTFKEENRALENLMIREIQPLLTELRRANPDVEKDLALKLAEKLYLLQDVNKHYSRKENLLFPYLEKYQIVGPPKVMWGVDDEIRGLLKEARDLAVNYVPDKKEQLITKTEAALAKIKEMIFKEERILFPMALETLTEDEWYRIMLDSASIGYCLIEPREDWRPAQVKPDQKETVASEETRGYIKFATGILTPREISLIFDHLPVDITFVDKDNVVKYFSNTRERIFTRSRAVIGRRVENCHPPASVQVVEKLIADFKSGRKDREAFWLHLGDKYVFIQYFAVRDEKGDFAGTLEVTMDLKPLQAISGEKRIMD</sequence>
<accession>A0A0S6U7Z6</accession>